<dbReference type="Proteomes" id="UP000306409">
    <property type="component" value="Chromosome"/>
</dbReference>
<dbReference type="InterPro" id="IPR036249">
    <property type="entry name" value="Thioredoxin-like_sf"/>
</dbReference>
<dbReference type="EMBL" id="CP061336">
    <property type="protein sequence ID" value="QNU67892.1"/>
    <property type="molecule type" value="Genomic_DNA"/>
</dbReference>
<evidence type="ECO:0000313" key="1">
    <source>
        <dbReference type="EMBL" id="QNU67892.1"/>
    </source>
</evidence>
<evidence type="ECO:0000313" key="2">
    <source>
        <dbReference type="Proteomes" id="UP000306409"/>
    </source>
</evidence>
<proteinExistence type="predicted"/>
<dbReference type="KEGG" id="rher:EHE19_005435"/>
<name>A0A4U7JB25_9FIRM</name>
<sequence>MKSIAELEEIRKKTLEKISLRTNADGIRVVVGMATCGIAAGARPVMNAFVEEINKRSLNNVSVSMTGCIGVCKLEPVVEVIDKDGNKTTYVKMTAEKAARVVVEHIVNGQVCLDLTIGAVEK</sequence>
<accession>A0A4U7JB25</accession>
<reference evidence="1 2" key="1">
    <citation type="submission" date="2020-09" db="EMBL/GenBank/DDBJ databases">
        <title>Characterization and genome sequencing of Ruminiclostridium sp. nov. MA18.</title>
        <authorList>
            <person name="Rettenmaier R."/>
            <person name="Kowollik M.-L."/>
            <person name="Liebl W."/>
            <person name="Zverlov V."/>
        </authorList>
    </citation>
    <scope>NUCLEOTIDE SEQUENCE [LARGE SCALE GENOMIC DNA]</scope>
    <source>
        <strain evidence="1 2">MA18</strain>
    </source>
</reference>
<organism evidence="1 2">
    <name type="scientific">Ruminiclostridium herbifermentans</name>
    <dbReference type="NCBI Taxonomy" id="2488810"/>
    <lineage>
        <taxon>Bacteria</taxon>
        <taxon>Bacillati</taxon>
        <taxon>Bacillota</taxon>
        <taxon>Clostridia</taxon>
        <taxon>Eubacteriales</taxon>
        <taxon>Oscillospiraceae</taxon>
        <taxon>Ruminiclostridium</taxon>
    </lineage>
</organism>
<dbReference type="RefSeq" id="WP_137698428.1">
    <property type="nucleotide sequence ID" value="NZ_CP061336.1"/>
</dbReference>
<protein>
    <submittedName>
        <fullName evidence="1">(2Fe-2S) ferredoxin domain-containing protein</fullName>
    </submittedName>
</protein>
<dbReference type="Gene3D" id="3.40.30.10">
    <property type="entry name" value="Glutaredoxin"/>
    <property type="match status" value="1"/>
</dbReference>
<gene>
    <name evidence="1" type="ORF">EHE19_005435</name>
</gene>
<dbReference type="OrthoDB" id="9800692at2"/>
<keyword evidence="2" id="KW-1185">Reference proteome</keyword>
<dbReference type="AlphaFoldDB" id="A0A4U7JB25"/>
<dbReference type="SUPFAM" id="SSF52833">
    <property type="entry name" value="Thioredoxin-like"/>
    <property type="match status" value="1"/>
</dbReference>
<dbReference type="CDD" id="cd02980">
    <property type="entry name" value="TRX_Fd_family"/>
    <property type="match status" value="1"/>
</dbReference>